<keyword evidence="2" id="KW-1185">Reference proteome</keyword>
<evidence type="ECO:0000313" key="1">
    <source>
        <dbReference type="EMBL" id="PSC06716.1"/>
    </source>
</evidence>
<dbReference type="PANTHER" id="PTHR30632:SF11">
    <property type="entry name" value="BLR4797 PROTEIN"/>
    <property type="match status" value="1"/>
</dbReference>
<dbReference type="GO" id="GO:0015689">
    <property type="term" value="P:molybdate ion transport"/>
    <property type="evidence" value="ECO:0007669"/>
    <property type="project" value="TreeGrafter"/>
</dbReference>
<dbReference type="EMBL" id="PVZS01000002">
    <property type="protein sequence ID" value="PSC06716.1"/>
    <property type="molecule type" value="Genomic_DNA"/>
</dbReference>
<organism evidence="1 2">
    <name type="scientific">Alsobacter soli</name>
    <dbReference type="NCBI Taxonomy" id="2109933"/>
    <lineage>
        <taxon>Bacteria</taxon>
        <taxon>Pseudomonadati</taxon>
        <taxon>Pseudomonadota</taxon>
        <taxon>Alphaproteobacteria</taxon>
        <taxon>Hyphomicrobiales</taxon>
        <taxon>Alsobacteraceae</taxon>
        <taxon>Alsobacter</taxon>
    </lineage>
</organism>
<dbReference type="GO" id="GO:0030973">
    <property type="term" value="F:molybdate ion binding"/>
    <property type="evidence" value="ECO:0007669"/>
    <property type="project" value="TreeGrafter"/>
</dbReference>
<dbReference type="OrthoDB" id="8216219at2"/>
<reference evidence="2" key="1">
    <citation type="submission" date="2018-03" db="EMBL/GenBank/DDBJ databases">
        <authorList>
            <person name="Sun L."/>
            <person name="Liu H."/>
            <person name="Chen W."/>
            <person name="Huang K."/>
            <person name="Liu W."/>
            <person name="Gao X."/>
        </authorList>
    </citation>
    <scope>NUCLEOTIDE SEQUENCE [LARGE SCALE GENOMIC DNA]</scope>
    <source>
        <strain evidence="2">SH9</strain>
    </source>
</reference>
<evidence type="ECO:0000313" key="2">
    <source>
        <dbReference type="Proteomes" id="UP000239772"/>
    </source>
</evidence>
<comment type="caution">
    <text evidence="1">The sequence shown here is derived from an EMBL/GenBank/DDBJ whole genome shotgun (WGS) entry which is preliminary data.</text>
</comment>
<dbReference type="SUPFAM" id="SSF53850">
    <property type="entry name" value="Periplasmic binding protein-like II"/>
    <property type="match status" value="1"/>
</dbReference>
<name>A0A2T1HYE7_9HYPH</name>
<dbReference type="AlphaFoldDB" id="A0A2T1HYE7"/>
<dbReference type="Pfam" id="PF13531">
    <property type="entry name" value="SBP_bac_11"/>
    <property type="match status" value="1"/>
</dbReference>
<dbReference type="InterPro" id="IPR050682">
    <property type="entry name" value="ModA/WtpA"/>
</dbReference>
<proteinExistence type="predicted"/>
<accession>A0A2T1HYE7</accession>
<dbReference type="RefSeq" id="WP_106335094.1">
    <property type="nucleotide sequence ID" value="NZ_PVZS01000002.1"/>
</dbReference>
<dbReference type="Proteomes" id="UP000239772">
    <property type="component" value="Unassembled WGS sequence"/>
</dbReference>
<gene>
    <name evidence="1" type="ORF">SLNSH_02665</name>
</gene>
<dbReference type="PANTHER" id="PTHR30632">
    <property type="entry name" value="MOLYBDATE-BINDING PERIPLASMIC PROTEIN"/>
    <property type="match status" value="1"/>
</dbReference>
<protein>
    <submittedName>
        <fullName evidence="1">Molybdenum ABC transporter substrate-binding protein</fullName>
    </submittedName>
</protein>
<dbReference type="Gene3D" id="3.40.190.10">
    <property type="entry name" value="Periplasmic binding protein-like II"/>
    <property type="match status" value="2"/>
</dbReference>
<sequence>MPDTLTIISSMATRRILAEHAGSAAQDAGLQTKLHAMGGVDALARLRRGEAADVVVLADSAMAALEQEGVVAAGTRTPFARSEAAAAVPAGRPHPAIGDENALRQAVTDARAIGYSTGPSGQQLVSLWRAWGILEAIRDRLVQAPPGVPVGQLLATGAVELGFQQTSELMDIPGVEIVGMLPSSLGLATVFEAGISTRSRHEREASAYVSSLRAPAAHDIIRRGGMEPPDCGIRLEPPRWSRRGRWESPGAPACGCAGR</sequence>